<dbReference type="InterPro" id="IPR010920">
    <property type="entry name" value="LSM_dom_sf"/>
</dbReference>
<keyword evidence="14" id="KW-1185">Reference proteome</keyword>
<dbReference type="Pfam" id="PF00924">
    <property type="entry name" value="MS_channel_2nd"/>
    <property type="match status" value="1"/>
</dbReference>
<evidence type="ECO:0000256" key="8">
    <source>
        <dbReference type="ARBA" id="ARBA00023303"/>
    </source>
</evidence>
<keyword evidence="5 11" id="KW-1133">Transmembrane helix</keyword>
<feature type="region of interest" description="Disordered" evidence="10">
    <location>
        <begin position="27"/>
        <end position="187"/>
    </location>
</feature>
<evidence type="ECO:0000256" key="9">
    <source>
        <dbReference type="PIRNR" id="PIRNR017209"/>
    </source>
</evidence>
<evidence type="ECO:0000256" key="10">
    <source>
        <dbReference type="SAM" id="MobiDB-lite"/>
    </source>
</evidence>
<protein>
    <recommendedName>
        <fullName evidence="9">Mechanosensitive ion channel protein</fullName>
    </recommendedName>
</protein>
<feature type="compositionally biased region" description="Polar residues" evidence="10">
    <location>
        <begin position="67"/>
        <end position="87"/>
    </location>
</feature>
<feature type="transmembrane region" description="Helical" evidence="11">
    <location>
        <begin position="593"/>
        <end position="616"/>
    </location>
</feature>
<comment type="caution">
    <text evidence="13">The sequence shown here is derived from an EMBL/GenBank/DDBJ whole genome shotgun (WGS) entry which is preliminary data.</text>
</comment>
<evidence type="ECO:0000256" key="6">
    <source>
        <dbReference type="ARBA" id="ARBA00023065"/>
    </source>
</evidence>
<evidence type="ECO:0000259" key="12">
    <source>
        <dbReference type="Pfam" id="PF00924"/>
    </source>
</evidence>
<dbReference type="PANTHER" id="PTHR31618">
    <property type="entry name" value="MECHANOSENSITIVE ION CHANNEL PROTEIN 5"/>
    <property type="match status" value="1"/>
</dbReference>
<dbReference type="GO" id="GO:0050982">
    <property type="term" value="P:detection of mechanical stimulus"/>
    <property type="evidence" value="ECO:0007669"/>
    <property type="project" value="TreeGrafter"/>
</dbReference>
<keyword evidence="6" id="KW-0406">Ion transport</keyword>
<feature type="transmembrane region" description="Helical" evidence="11">
    <location>
        <begin position="296"/>
        <end position="313"/>
    </location>
</feature>
<feature type="domain" description="Mechanosensitive ion channel MscS" evidence="12">
    <location>
        <begin position="612"/>
        <end position="668"/>
    </location>
</feature>
<dbReference type="InterPro" id="IPR016688">
    <property type="entry name" value="MscS-like_plants/fungi"/>
</dbReference>
<dbReference type="InterPro" id="IPR006685">
    <property type="entry name" value="MscS_channel_2nd"/>
</dbReference>
<keyword evidence="7 9" id="KW-0472">Membrane</keyword>
<dbReference type="GO" id="GO:0006820">
    <property type="term" value="P:monoatomic anion transport"/>
    <property type="evidence" value="ECO:0007669"/>
    <property type="project" value="TreeGrafter"/>
</dbReference>
<evidence type="ECO:0000313" key="14">
    <source>
        <dbReference type="Proteomes" id="UP001159364"/>
    </source>
</evidence>
<sequence length="792" mass="89171">MDAGKSVSEKKGAHDVVLQISSAQEPFFTVQQNDDPNDYSFAKNSQLSSPKSPSLELTEAGNPRLIVQTSSFATSPSAEMPGSSLSPNPTPCKPPRIPQNVSLNRRKSLLRSEFSKPKSRLVEPPYPKGATFKEEKTQLASSSSPYSRSPNVASPSNNVTATTPKGDLRSAPITPKTPLIGSPGLETEDEDDEVYKSASLEVTKRRGKKWKVLTAVEFTAFVCSIGLLIASLTIDKLQSTMLWGLELWKWCVLVLVIFCGGLVTEWFINVLVFLIERNFLLKKKVLYFIYGLKKSVEACMWLGLILLAWGLLFNRGVKRSRHTTKVLNHITRALAACLIGAGIWLLKTFLVKLLASSFHVNRFFDRIQESIFHQYILIALSGPPLMEMAEKVGSYTATPGRLSFKNLKEHNQDKKEEVIDVDKLKKMKHGKVSAWTMKGLINVIHTKGLTTLSGTLEQSDDEDGEQKDKQITSEWEAKAAAYKIFKNVAKPGSKYIDEEDLLRFMKKEEVDNVIPLFEGTENGMIKRAALKKWLVNVYNERKSLAHSLNDTKTAIEELNKLATSFVLVVIIIVWLLFMGFLTTRVLVFISSQLLLVVFMFGNTAKTIFEAIIFVFVMHPFDVGDRCVIDGVQMVVEEMNILTTVFLRYDNEKIFYPNSVLATKPISNFYRSPEMSDTVEFAVDVSTSMETIGALKGRIKAYLESKPQHWRPSYSLQVKEIENVNKMKMALYVNHTINFQNIVDRGNRRSDLMLELKKTFEELGVTYHLLPQEVHLRYVGPIPAAQVMAVPTR</sequence>
<dbReference type="EMBL" id="JAIWQS010000011">
    <property type="protein sequence ID" value="KAJ8751000.1"/>
    <property type="molecule type" value="Genomic_DNA"/>
</dbReference>
<evidence type="ECO:0000256" key="11">
    <source>
        <dbReference type="SAM" id="Phobius"/>
    </source>
</evidence>
<comment type="subcellular location">
    <subcellularLocation>
        <location evidence="1">Membrane</location>
        <topology evidence="1">Multi-pass membrane protein</topology>
    </subcellularLocation>
</comment>
<dbReference type="SUPFAM" id="SSF50182">
    <property type="entry name" value="Sm-like ribonucleoproteins"/>
    <property type="match status" value="1"/>
</dbReference>
<feature type="compositionally biased region" description="Pro residues" evidence="10">
    <location>
        <begin position="88"/>
        <end position="97"/>
    </location>
</feature>
<evidence type="ECO:0000256" key="2">
    <source>
        <dbReference type="ARBA" id="ARBA00008017"/>
    </source>
</evidence>
<evidence type="ECO:0000256" key="4">
    <source>
        <dbReference type="ARBA" id="ARBA00022692"/>
    </source>
</evidence>
<dbReference type="GO" id="GO:0008381">
    <property type="term" value="F:mechanosensitive monoatomic ion channel activity"/>
    <property type="evidence" value="ECO:0007669"/>
    <property type="project" value="TreeGrafter"/>
</dbReference>
<feature type="compositionally biased region" description="Polar residues" evidence="10">
    <location>
        <begin position="151"/>
        <end position="163"/>
    </location>
</feature>
<keyword evidence="8" id="KW-0407">Ion channel</keyword>
<dbReference type="Gene3D" id="2.30.30.60">
    <property type="match status" value="1"/>
</dbReference>
<keyword evidence="4 11" id="KW-0812">Transmembrane</keyword>
<dbReference type="PIRSF" id="PIRSF017209">
    <property type="entry name" value="Memb_At2g17000_prd"/>
    <property type="match status" value="1"/>
</dbReference>
<evidence type="ECO:0000256" key="7">
    <source>
        <dbReference type="ARBA" id="ARBA00023136"/>
    </source>
</evidence>
<evidence type="ECO:0000256" key="3">
    <source>
        <dbReference type="ARBA" id="ARBA00022448"/>
    </source>
</evidence>
<feature type="compositionally biased region" description="Polar residues" evidence="10">
    <location>
        <begin position="42"/>
        <end position="52"/>
    </location>
</feature>
<dbReference type="GO" id="GO:0005886">
    <property type="term" value="C:plasma membrane"/>
    <property type="evidence" value="ECO:0007669"/>
    <property type="project" value="UniProtKB-UniRule"/>
</dbReference>
<feature type="compositionally biased region" description="Low complexity" evidence="10">
    <location>
        <begin position="141"/>
        <end position="150"/>
    </location>
</feature>
<evidence type="ECO:0000256" key="1">
    <source>
        <dbReference type="ARBA" id="ARBA00004141"/>
    </source>
</evidence>
<evidence type="ECO:0000313" key="13">
    <source>
        <dbReference type="EMBL" id="KAJ8751000.1"/>
    </source>
</evidence>
<feature type="transmembrane region" description="Helical" evidence="11">
    <location>
        <begin position="561"/>
        <end position="581"/>
    </location>
</feature>
<comment type="similarity">
    <text evidence="2 9">Belongs to the MscS (TC 1.A.23) family.</text>
</comment>
<proteinExistence type="inferred from homology"/>
<organism evidence="13 14">
    <name type="scientific">Erythroxylum novogranatense</name>
    <dbReference type="NCBI Taxonomy" id="1862640"/>
    <lineage>
        <taxon>Eukaryota</taxon>
        <taxon>Viridiplantae</taxon>
        <taxon>Streptophyta</taxon>
        <taxon>Embryophyta</taxon>
        <taxon>Tracheophyta</taxon>
        <taxon>Spermatophyta</taxon>
        <taxon>Magnoliopsida</taxon>
        <taxon>eudicotyledons</taxon>
        <taxon>Gunneridae</taxon>
        <taxon>Pentapetalae</taxon>
        <taxon>rosids</taxon>
        <taxon>fabids</taxon>
        <taxon>Malpighiales</taxon>
        <taxon>Erythroxylaceae</taxon>
        <taxon>Erythroxylum</taxon>
    </lineage>
</organism>
<dbReference type="AlphaFoldDB" id="A0AAV8SFN8"/>
<feature type="transmembrane region" description="Helical" evidence="11">
    <location>
        <begin position="252"/>
        <end position="275"/>
    </location>
</feature>
<reference evidence="13 14" key="1">
    <citation type="submission" date="2021-09" db="EMBL/GenBank/DDBJ databases">
        <title>Genomic insights and catalytic innovation underlie evolution of tropane alkaloids biosynthesis.</title>
        <authorList>
            <person name="Wang Y.-J."/>
            <person name="Tian T."/>
            <person name="Huang J.-P."/>
            <person name="Huang S.-X."/>
        </authorList>
    </citation>
    <scope>NUCLEOTIDE SEQUENCE [LARGE SCALE GENOMIC DNA]</scope>
    <source>
        <strain evidence="13">KIB-2018</strain>
        <tissue evidence="13">Leaf</tissue>
    </source>
</reference>
<keyword evidence="3" id="KW-0813">Transport</keyword>
<dbReference type="FunFam" id="2.30.30.60:FF:000003">
    <property type="entry name" value="Predicted mechanosensitive ion channel"/>
    <property type="match status" value="1"/>
</dbReference>
<gene>
    <name evidence="13" type="ORF">K2173_016181</name>
</gene>
<dbReference type="Proteomes" id="UP001159364">
    <property type="component" value="Linkage Group LG11"/>
</dbReference>
<feature type="transmembrane region" description="Helical" evidence="11">
    <location>
        <begin position="333"/>
        <end position="355"/>
    </location>
</feature>
<dbReference type="InterPro" id="IPR023408">
    <property type="entry name" value="MscS_beta-dom_sf"/>
</dbReference>
<name>A0AAV8SFN8_9ROSI</name>
<evidence type="ECO:0000256" key="5">
    <source>
        <dbReference type="ARBA" id="ARBA00022989"/>
    </source>
</evidence>
<accession>A0AAV8SFN8</accession>
<feature type="transmembrane region" description="Helical" evidence="11">
    <location>
        <begin position="212"/>
        <end position="232"/>
    </location>
</feature>
<dbReference type="PANTHER" id="PTHR31618:SF7">
    <property type="entry name" value="MECHANOSENSITIVE ION CHANNEL PROTEIN"/>
    <property type="match status" value="1"/>
</dbReference>